<accession>A0A401ZZX0</accession>
<evidence type="ECO:0000313" key="3">
    <source>
        <dbReference type="Proteomes" id="UP000287352"/>
    </source>
</evidence>
<organism evidence="2 3">
    <name type="scientific">Tengunoibacter tsumagoiensis</name>
    <dbReference type="NCBI Taxonomy" id="2014871"/>
    <lineage>
        <taxon>Bacteria</taxon>
        <taxon>Bacillati</taxon>
        <taxon>Chloroflexota</taxon>
        <taxon>Ktedonobacteria</taxon>
        <taxon>Ktedonobacterales</taxon>
        <taxon>Dictyobacteraceae</taxon>
        <taxon>Tengunoibacter</taxon>
    </lineage>
</organism>
<evidence type="ECO:0000259" key="1">
    <source>
        <dbReference type="Pfam" id="PF03625"/>
    </source>
</evidence>
<dbReference type="AlphaFoldDB" id="A0A401ZZX0"/>
<dbReference type="PANTHER" id="PTHR38342">
    <property type="entry name" value="SLR5037 PROTEIN"/>
    <property type="match status" value="1"/>
</dbReference>
<dbReference type="RefSeq" id="WP_126580032.1">
    <property type="nucleotide sequence ID" value="NZ_BIFR01000001.1"/>
</dbReference>
<dbReference type="SUPFAM" id="SSF103247">
    <property type="entry name" value="TT1751-like"/>
    <property type="match status" value="1"/>
</dbReference>
<dbReference type="InterPro" id="IPR005180">
    <property type="entry name" value="DUF302"/>
</dbReference>
<evidence type="ECO:0000313" key="2">
    <source>
        <dbReference type="EMBL" id="GCE12404.1"/>
    </source>
</evidence>
<dbReference type="Gene3D" id="3.30.310.70">
    <property type="entry name" value="TT1751-like domain"/>
    <property type="match status" value="1"/>
</dbReference>
<keyword evidence="3" id="KW-1185">Reference proteome</keyword>
<protein>
    <submittedName>
        <fullName evidence="2">Membrane protein</fullName>
    </submittedName>
</protein>
<proteinExistence type="predicted"/>
<dbReference type="PANTHER" id="PTHR38342:SF2">
    <property type="entry name" value="INNER MEMBRANE OR EXPORTED"/>
    <property type="match status" value="1"/>
</dbReference>
<dbReference type="CDD" id="cd14797">
    <property type="entry name" value="DUF302"/>
    <property type="match status" value="1"/>
</dbReference>
<gene>
    <name evidence="2" type="ORF">KTT_22630</name>
</gene>
<comment type="caution">
    <text evidence="2">The sequence shown here is derived from an EMBL/GenBank/DDBJ whole genome shotgun (WGS) entry which is preliminary data.</text>
</comment>
<dbReference type="EMBL" id="BIFR01000001">
    <property type="protein sequence ID" value="GCE12404.1"/>
    <property type="molecule type" value="Genomic_DNA"/>
</dbReference>
<sequence length="141" mass="15574">MNQPTLSGIPPSAEGVITRRSPFAVLETIDRLQKAMESHHLTIFAHIDHSEGARRVGLEMQEAHVLLFGNPRSGTPLMVASPLLALDLPLKVLIWQQDKHVWVSSIDPTYLQKRYALSPELIGNIAGSETLIEQTLAAHEP</sequence>
<feature type="domain" description="DUF302" evidence="1">
    <location>
        <begin position="47"/>
        <end position="108"/>
    </location>
</feature>
<name>A0A401ZZX0_9CHLR</name>
<dbReference type="OrthoDB" id="9797709at2"/>
<reference evidence="3" key="1">
    <citation type="submission" date="2018-12" db="EMBL/GenBank/DDBJ databases">
        <title>Tengunoibacter tsumagoiensis gen. nov., sp. nov., Dictyobacter kobayashii sp. nov., D. alpinus sp. nov., and D. joshuensis sp. nov. and description of Dictyobacteraceae fam. nov. within the order Ktedonobacterales isolated from Tengu-no-mugimeshi.</title>
        <authorList>
            <person name="Wang C.M."/>
            <person name="Zheng Y."/>
            <person name="Sakai Y."/>
            <person name="Toyoda A."/>
            <person name="Minakuchi Y."/>
            <person name="Abe K."/>
            <person name="Yokota A."/>
            <person name="Yabe S."/>
        </authorList>
    </citation>
    <scope>NUCLEOTIDE SEQUENCE [LARGE SCALE GENOMIC DNA]</scope>
    <source>
        <strain evidence="3">Uno3</strain>
    </source>
</reference>
<dbReference type="Pfam" id="PF03625">
    <property type="entry name" value="DUF302"/>
    <property type="match status" value="1"/>
</dbReference>
<dbReference type="Proteomes" id="UP000287352">
    <property type="component" value="Unassembled WGS sequence"/>
</dbReference>
<dbReference type="InterPro" id="IPR035923">
    <property type="entry name" value="TT1751-like_sf"/>
</dbReference>